<dbReference type="OrthoDB" id="9982184at2759"/>
<gene>
    <name evidence="4" type="ORF">TCAL_08658</name>
</gene>
<dbReference type="InterPro" id="IPR051468">
    <property type="entry name" value="Fungal_SecMetab_SDRs"/>
</dbReference>
<evidence type="ECO:0000313" key="4">
    <source>
        <dbReference type="EMBL" id="TRY75758.1"/>
    </source>
</evidence>
<dbReference type="AlphaFoldDB" id="A0A553PDJ8"/>
<evidence type="ECO:0000256" key="2">
    <source>
        <dbReference type="ARBA" id="ARBA00023002"/>
    </source>
</evidence>
<evidence type="ECO:0008006" key="6">
    <source>
        <dbReference type="Google" id="ProtNLM"/>
    </source>
</evidence>
<dbReference type="CDD" id="cd05325">
    <property type="entry name" value="carb_red_sniffer_like_SDR_c"/>
    <property type="match status" value="1"/>
</dbReference>
<evidence type="ECO:0000256" key="3">
    <source>
        <dbReference type="RuleBase" id="RU000363"/>
    </source>
</evidence>
<dbReference type="SUPFAM" id="SSF51735">
    <property type="entry name" value="NAD(P)-binding Rossmann-fold domains"/>
    <property type="match status" value="1"/>
</dbReference>
<dbReference type="InterPro" id="IPR036291">
    <property type="entry name" value="NAD(P)-bd_dom_sf"/>
</dbReference>
<sequence>MLTKTILITGCNRGLGLEMVTQLLSNPAWKPDKIIATCRRPQEAAQLNALAAQNPTQLKVLPLEVTDYQGLPSFVESVKAELGSDGLGCLINNAGFSPGMTRLTTVQPEQMMETFNINTVAPLMIIKALLGLLKESNGHNQGNALQQPLIVNISSILGSIAENNENAGSMSGGVYPYRASKAALNMMTRNVSLDLAKNQGQVQAICIHPGWVQTDMGGPNAPVTPQQSIQGILTFLGAGISQEQNGNYFDFEGKAMDW</sequence>
<dbReference type="EMBL" id="VCGU01000005">
    <property type="protein sequence ID" value="TRY75758.1"/>
    <property type="molecule type" value="Genomic_DNA"/>
</dbReference>
<dbReference type="PRINTS" id="PR00081">
    <property type="entry name" value="GDHRDH"/>
</dbReference>
<comment type="caution">
    <text evidence="4">The sequence shown here is derived from an EMBL/GenBank/DDBJ whole genome shotgun (WGS) entry which is preliminary data.</text>
</comment>
<comment type="similarity">
    <text evidence="3">Belongs to the short-chain dehydrogenases/reductases (SDR) family.</text>
</comment>
<name>A0A553PDJ8_TIGCA</name>
<protein>
    <recommendedName>
        <fullName evidence="6">C-factor</fullName>
    </recommendedName>
</protein>
<organism evidence="4 5">
    <name type="scientific">Tigriopus californicus</name>
    <name type="common">Marine copepod</name>
    <dbReference type="NCBI Taxonomy" id="6832"/>
    <lineage>
        <taxon>Eukaryota</taxon>
        <taxon>Metazoa</taxon>
        <taxon>Ecdysozoa</taxon>
        <taxon>Arthropoda</taxon>
        <taxon>Crustacea</taxon>
        <taxon>Multicrustacea</taxon>
        <taxon>Hexanauplia</taxon>
        <taxon>Copepoda</taxon>
        <taxon>Harpacticoida</taxon>
        <taxon>Harpacticidae</taxon>
        <taxon>Tigriopus</taxon>
    </lineage>
</organism>
<evidence type="ECO:0000313" key="5">
    <source>
        <dbReference type="Proteomes" id="UP000318571"/>
    </source>
</evidence>
<dbReference type="OMA" id="GIGLEYC"/>
<keyword evidence="2" id="KW-0560">Oxidoreductase</keyword>
<reference evidence="4 5" key="1">
    <citation type="journal article" date="2018" name="Nat. Ecol. Evol.">
        <title>Genomic signatures of mitonuclear coevolution across populations of Tigriopus californicus.</title>
        <authorList>
            <person name="Barreto F.S."/>
            <person name="Watson E.T."/>
            <person name="Lima T.G."/>
            <person name="Willett C.S."/>
            <person name="Edmands S."/>
            <person name="Li W."/>
            <person name="Burton R.S."/>
        </authorList>
    </citation>
    <scope>NUCLEOTIDE SEQUENCE [LARGE SCALE GENOMIC DNA]</scope>
    <source>
        <strain evidence="4 5">San Diego</strain>
    </source>
</reference>
<dbReference type="GO" id="GO:0004090">
    <property type="term" value="F:carbonyl reductase (NADPH) activity"/>
    <property type="evidence" value="ECO:0007669"/>
    <property type="project" value="TreeGrafter"/>
</dbReference>
<dbReference type="Proteomes" id="UP000318571">
    <property type="component" value="Chromosome 2"/>
</dbReference>
<dbReference type="Pfam" id="PF00106">
    <property type="entry name" value="adh_short"/>
    <property type="match status" value="1"/>
</dbReference>
<dbReference type="PRINTS" id="PR00080">
    <property type="entry name" value="SDRFAMILY"/>
</dbReference>
<proteinExistence type="inferred from homology"/>
<keyword evidence="1" id="KW-0521">NADP</keyword>
<dbReference type="PANTHER" id="PTHR43544:SF7">
    <property type="entry name" value="NADB-LER2"/>
    <property type="match status" value="1"/>
</dbReference>
<keyword evidence="5" id="KW-1185">Reference proteome</keyword>
<evidence type="ECO:0000256" key="1">
    <source>
        <dbReference type="ARBA" id="ARBA00022857"/>
    </source>
</evidence>
<dbReference type="GO" id="GO:0005737">
    <property type="term" value="C:cytoplasm"/>
    <property type="evidence" value="ECO:0007669"/>
    <property type="project" value="TreeGrafter"/>
</dbReference>
<dbReference type="InterPro" id="IPR002347">
    <property type="entry name" value="SDR_fam"/>
</dbReference>
<accession>A0A553PDJ8</accession>
<dbReference type="PANTHER" id="PTHR43544">
    <property type="entry name" value="SHORT-CHAIN DEHYDROGENASE/REDUCTASE"/>
    <property type="match status" value="1"/>
</dbReference>
<dbReference type="Gene3D" id="3.40.50.720">
    <property type="entry name" value="NAD(P)-binding Rossmann-like Domain"/>
    <property type="match status" value="1"/>
</dbReference>